<dbReference type="GO" id="GO:0035091">
    <property type="term" value="F:phosphatidylinositol binding"/>
    <property type="evidence" value="ECO:0007669"/>
    <property type="project" value="InterPro"/>
</dbReference>
<dbReference type="Proteomes" id="UP000285712">
    <property type="component" value="Unassembled WGS sequence"/>
</dbReference>
<dbReference type="AlphaFoldDB" id="A0A3R6WHC1"/>
<dbReference type="EMBL" id="QUTG01003941">
    <property type="protein sequence ID" value="RHY89668.1"/>
    <property type="molecule type" value="Genomic_DNA"/>
</dbReference>
<accession>A0A3R6WHC1</accession>
<protein>
    <recommendedName>
        <fullName evidence="2">PX domain-containing protein</fullName>
    </recommendedName>
</protein>
<dbReference type="PANTHER" id="PTHR45827:SF1">
    <property type="entry name" value="SORTING NEXIN"/>
    <property type="match status" value="1"/>
</dbReference>
<evidence type="ECO:0000256" key="1">
    <source>
        <dbReference type="SAM" id="MobiDB-lite"/>
    </source>
</evidence>
<dbReference type="Gene3D" id="3.30.1520.10">
    <property type="entry name" value="Phox-like domain"/>
    <property type="match status" value="1"/>
</dbReference>
<feature type="region of interest" description="Disordered" evidence="1">
    <location>
        <begin position="1"/>
        <end position="22"/>
    </location>
</feature>
<dbReference type="VEuPathDB" id="FungiDB:H257_00602"/>
<dbReference type="GO" id="GO:0097320">
    <property type="term" value="P:plasma membrane tubulation"/>
    <property type="evidence" value="ECO:0007669"/>
    <property type="project" value="TreeGrafter"/>
</dbReference>
<dbReference type="InterPro" id="IPR001683">
    <property type="entry name" value="PX_dom"/>
</dbReference>
<organism evidence="3 6">
    <name type="scientific">Aphanomyces astaci</name>
    <name type="common">Crayfish plague agent</name>
    <dbReference type="NCBI Taxonomy" id="112090"/>
    <lineage>
        <taxon>Eukaryota</taxon>
        <taxon>Sar</taxon>
        <taxon>Stramenopiles</taxon>
        <taxon>Oomycota</taxon>
        <taxon>Saprolegniomycetes</taxon>
        <taxon>Saprolegniales</taxon>
        <taxon>Verrucalvaceae</taxon>
        <taxon>Aphanomyces</taxon>
    </lineage>
</organism>
<dbReference type="SMART" id="SM00312">
    <property type="entry name" value="PX"/>
    <property type="match status" value="1"/>
</dbReference>
<gene>
    <name evidence="3" type="ORF">DYB35_004831</name>
    <name evidence="4" type="ORF">DYB37_004129</name>
</gene>
<dbReference type="SUPFAM" id="SSF64268">
    <property type="entry name" value="PX domain"/>
    <property type="match status" value="1"/>
</dbReference>
<evidence type="ECO:0000313" key="3">
    <source>
        <dbReference type="EMBL" id="RHY89668.1"/>
    </source>
</evidence>
<dbReference type="PANTHER" id="PTHR45827">
    <property type="entry name" value="SORTING NEXIN"/>
    <property type="match status" value="1"/>
</dbReference>
<evidence type="ECO:0000313" key="6">
    <source>
        <dbReference type="Proteomes" id="UP000285712"/>
    </source>
</evidence>
<dbReference type="EMBL" id="QUTH01003617">
    <property type="protein sequence ID" value="RHZ18328.1"/>
    <property type="molecule type" value="Genomic_DNA"/>
</dbReference>
<proteinExistence type="predicted"/>
<dbReference type="GO" id="GO:0031410">
    <property type="term" value="C:cytoplasmic vesicle"/>
    <property type="evidence" value="ECO:0007669"/>
    <property type="project" value="TreeGrafter"/>
</dbReference>
<feature type="compositionally biased region" description="Low complexity" evidence="1">
    <location>
        <begin position="1"/>
        <end position="16"/>
    </location>
</feature>
<dbReference type="GO" id="GO:0006897">
    <property type="term" value="P:endocytosis"/>
    <property type="evidence" value="ECO:0007669"/>
    <property type="project" value="TreeGrafter"/>
</dbReference>
<dbReference type="PROSITE" id="PS50195">
    <property type="entry name" value="PX"/>
    <property type="match status" value="1"/>
</dbReference>
<sequence length="300" mass="33886">MPTGSHSGSNSSSNMSEDGYDVDSKYTSGVDVMGGYLVKDLDSGRSYRVEEIDQHYSLVTLDSAKEQLNQTYDVAQMTHRDSVFVRREDLLSMYSADATTVVEIEPPVSDSEQEEDHSIEASAYGDVKERTMKLLPCLLAKCTTQHTRVSGYCPVHEVQAKEKEDSRAQAVYLIPVGKEASFVRIKGHAFVEDAMSRLYTVYIIEMTCADHQWCVYRRYRDFTALYDQCVCQLKVKKVAIKLPPLPPKKIIGSFEPDFISKRQTDLGLWIDSLLTQEPSAVPPQTCDDIVRFLTHTLIRC</sequence>
<reference evidence="5 6" key="1">
    <citation type="submission" date="2018-08" db="EMBL/GenBank/DDBJ databases">
        <title>Aphanomyces genome sequencing and annotation.</title>
        <authorList>
            <person name="Minardi D."/>
            <person name="Oidtmann B."/>
            <person name="Van Der Giezen M."/>
            <person name="Studholme D.J."/>
        </authorList>
    </citation>
    <scope>NUCLEOTIDE SEQUENCE [LARGE SCALE GENOMIC DNA]</scope>
    <source>
        <strain evidence="4 5">Da</strain>
        <strain evidence="3 6">Sv</strain>
    </source>
</reference>
<dbReference type="GO" id="GO:0016197">
    <property type="term" value="P:endosomal transport"/>
    <property type="evidence" value="ECO:0007669"/>
    <property type="project" value="TreeGrafter"/>
</dbReference>
<name>A0A3R6WHC1_APHAT</name>
<dbReference type="GO" id="GO:0005886">
    <property type="term" value="C:plasma membrane"/>
    <property type="evidence" value="ECO:0007669"/>
    <property type="project" value="TreeGrafter"/>
</dbReference>
<evidence type="ECO:0000313" key="5">
    <source>
        <dbReference type="Proteomes" id="UP000285430"/>
    </source>
</evidence>
<dbReference type="Pfam" id="PF00787">
    <property type="entry name" value="PX"/>
    <property type="match status" value="1"/>
</dbReference>
<evidence type="ECO:0000313" key="4">
    <source>
        <dbReference type="EMBL" id="RHZ18328.1"/>
    </source>
</evidence>
<dbReference type="InterPro" id="IPR036871">
    <property type="entry name" value="PX_dom_sf"/>
</dbReference>
<comment type="caution">
    <text evidence="3">The sequence shown here is derived from an EMBL/GenBank/DDBJ whole genome shotgun (WGS) entry which is preliminary data.</text>
</comment>
<feature type="domain" description="PX" evidence="2">
    <location>
        <begin position="180"/>
        <end position="300"/>
    </location>
</feature>
<dbReference type="Proteomes" id="UP000285430">
    <property type="component" value="Unassembled WGS sequence"/>
</dbReference>
<evidence type="ECO:0000259" key="2">
    <source>
        <dbReference type="PROSITE" id="PS50195"/>
    </source>
</evidence>